<gene>
    <name evidence="1" type="ORF">EDM21_11765</name>
</gene>
<name>A0A7X3JZH6_9BACL</name>
<comment type="caution">
    <text evidence="1">The sequence shown here is derived from an EMBL/GenBank/DDBJ whole genome shotgun (WGS) entry which is preliminary data.</text>
</comment>
<dbReference type="Proteomes" id="UP000490800">
    <property type="component" value="Unassembled WGS sequence"/>
</dbReference>
<dbReference type="AlphaFoldDB" id="A0A7X3JZH6"/>
<dbReference type="RefSeq" id="WP_157335641.1">
    <property type="nucleotide sequence ID" value="NZ_RHLK01000005.1"/>
</dbReference>
<protein>
    <submittedName>
        <fullName evidence="1">Uncharacterized protein</fullName>
    </submittedName>
</protein>
<evidence type="ECO:0000313" key="2">
    <source>
        <dbReference type="Proteomes" id="UP000490800"/>
    </source>
</evidence>
<sequence>MTMFDERMCTGENCSREPGQVEAGAGRTPEYGPGEHAFERPDVPECAWHRGWRISVRKHRFSGVKGTCRLATGGCRASFSQETKECGWYRVSLALVPSWTRAFFALIQGSA</sequence>
<keyword evidence="2" id="KW-1185">Reference proteome</keyword>
<reference evidence="1 2" key="1">
    <citation type="journal article" date="2019" name="Microorganisms">
        <title>Paenibacillus lutrae sp. nov., A Chitinolytic Species Isolated from A River Otter in Castril Natural Park, Granada, Spain.</title>
        <authorList>
            <person name="Rodriguez M."/>
            <person name="Reina J.C."/>
            <person name="Bejar V."/>
            <person name="Llamas I."/>
        </authorList>
    </citation>
    <scope>NUCLEOTIDE SEQUENCE [LARGE SCALE GENOMIC DNA]</scope>
    <source>
        <strain evidence="1 2">N10</strain>
    </source>
</reference>
<proteinExistence type="predicted"/>
<evidence type="ECO:0000313" key="1">
    <source>
        <dbReference type="EMBL" id="MVP00189.1"/>
    </source>
</evidence>
<organism evidence="1 2">
    <name type="scientific">Paenibacillus lutrae</name>
    <dbReference type="NCBI Taxonomy" id="2078573"/>
    <lineage>
        <taxon>Bacteria</taxon>
        <taxon>Bacillati</taxon>
        <taxon>Bacillota</taxon>
        <taxon>Bacilli</taxon>
        <taxon>Bacillales</taxon>
        <taxon>Paenibacillaceae</taxon>
        <taxon>Paenibacillus</taxon>
    </lineage>
</organism>
<dbReference type="EMBL" id="RHLK01000005">
    <property type="protein sequence ID" value="MVP00189.1"/>
    <property type="molecule type" value="Genomic_DNA"/>
</dbReference>
<accession>A0A7X3JZH6</accession>